<organism evidence="4 5">
    <name type="scientific">Agromyces rhizosphaerae</name>
    <dbReference type="NCBI Taxonomy" id="88374"/>
    <lineage>
        <taxon>Bacteria</taxon>
        <taxon>Bacillati</taxon>
        <taxon>Actinomycetota</taxon>
        <taxon>Actinomycetes</taxon>
        <taxon>Micrococcales</taxon>
        <taxon>Microbacteriaceae</taxon>
        <taxon>Agromyces</taxon>
    </lineage>
</organism>
<keyword evidence="5" id="KW-1185">Reference proteome</keyword>
<evidence type="ECO:0000256" key="1">
    <source>
        <dbReference type="SAM" id="MobiDB-lite"/>
    </source>
</evidence>
<dbReference type="GO" id="GO:0016020">
    <property type="term" value="C:membrane"/>
    <property type="evidence" value="ECO:0007669"/>
    <property type="project" value="TreeGrafter"/>
</dbReference>
<evidence type="ECO:0000313" key="5">
    <source>
        <dbReference type="Proteomes" id="UP001144396"/>
    </source>
</evidence>
<keyword evidence="4" id="KW-0012">Acyltransferase</keyword>
<dbReference type="InterPro" id="IPR002656">
    <property type="entry name" value="Acyl_transf_3_dom"/>
</dbReference>
<feature type="transmembrane region" description="Helical" evidence="2">
    <location>
        <begin position="33"/>
        <end position="50"/>
    </location>
</feature>
<dbReference type="GO" id="GO:0016747">
    <property type="term" value="F:acyltransferase activity, transferring groups other than amino-acyl groups"/>
    <property type="evidence" value="ECO:0007669"/>
    <property type="project" value="InterPro"/>
</dbReference>
<evidence type="ECO:0000313" key="4">
    <source>
        <dbReference type="EMBL" id="GLI27950.1"/>
    </source>
</evidence>
<keyword evidence="2" id="KW-0812">Transmembrane</keyword>
<feature type="transmembrane region" description="Helical" evidence="2">
    <location>
        <begin position="265"/>
        <end position="283"/>
    </location>
</feature>
<dbReference type="GO" id="GO:0009103">
    <property type="term" value="P:lipopolysaccharide biosynthetic process"/>
    <property type="evidence" value="ECO:0007669"/>
    <property type="project" value="TreeGrafter"/>
</dbReference>
<accession>A0A9W6CYE7</accession>
<feature type="transmembrane region" description="Helical" evidence="2">
    <location>
        <begin position="289"/>
        <end position="310"/>
    </location>
</feature>
<dbReference type="PANTHER" id="PTHR23028">
    <property type="entry name" value="ACETYLTRANSFERASE"/>
    <property type="match status" value="1"/>
</dbReference>
<dbReference type="PANTHER" id="PTHR23028:SF53">
    <property type="entry name" value="ACYL_TRANSF_3 DOMAIN-CONTAINING PROTEIN"/>
    <property type="match status" value="1"/>
</dbReference>
<comment type="caution">
    <text evidence="4">The sequence shown here is derived from an EMBL/GenBank/DDBJ whole genome shotgun (WGS) entry which is preliminary data.</text>
</comment>
<protein>
    <submittedName>
        <fullName evidence="4">Acyltransferase</fullName>
    </submittedName>
</protein>
<feature type="compositionally biased region" description="Basic and acidic residues" evidence="1">
    <location>
        <begin position="330"/>
        <end position="340"/>
    </location>
</feature>
<sequence>MSAARWRGLDGLRGVAVIAVVLFHAGLAPGGFLGVDVFFVLSGFLITRLLRNEYDRTGTIRLARFTARRLLRLYPALLAACTFVMTVALVTGRAVPELTRDVVVSLTYTSNLFAMQGGLLDHTWTLSLEEQFYLVWPALLLLALWSRAWWGWLPVVALIATILVLDLLPGAPPALHSYVRAMGLPLGCALAFAGPRTLAGIGRLAPIAAVGFVVAVFVPLPAALTTGWPISIGAVVAAPMVALLVSRTVPPAEWTPLRWFGLRSYSLYLWHLPIMSLALHHAPEGVPEWLRVVAGVAASLLVAEASYRWIEQPVLRLRDRRRPAPVPDPGPRRAEGADAE</sequence>
<dbReference type="EMBL" id="BSDP01000001">
    <property type="protein sequence ID" value="GLI27950.1"/>
    <property type="molecule type" value="Genomic_DNA"/>
</dbReference>
<feature type="transmembrane region" description="Helical" evidence="2">
    <location>
        <begin position="71"/>
        <end position="90"/>
    </location>
</feature>
<reference evidence="4" key="1">
    <citation type="submission" date="2022-12" db="EMBL/GenBank/DDBJ databases">
        <title>Reference genome sequencing for broad-spectrum identification of bacterial and archaeal isolates by mass spectrometry.</title>
        <authorList>
            <person name="Sekiguchi Y."/>
            <person name="Tourlousse D.M."/>
        </authorList>
    </citation>
    <scope>NUCLEOTIDE SEQUENCE</scope>
    <source>
        <strain evidence="4">14</strain>
    </source>
</reference>
<name>A0A9W6CYE7_9MICO</name>
<feature type="transmembrane region" description="Helical" evidence="2">
    <location>
        <begin position="132"/>
        <end position="165"/>
    </location>
</feature>
<feature type="transmembrane region" description="Helical" evidence="2">
    <location>
        <begin position="226"/>
        <end position="245"/>
    </location>
</feature>
<proteinExistence type="predicted"/>
<dbReference type="AlphaFoldDB" id="A0A9W6CYE7"/>
<dbReference type="Pfam" id="PF01757">
    <property type="entry name" value="Acyl_transf_3"/>
    <property type="match status" value="1"/>
</dbReference>
<dbReference type="InterPro" id="IPR050879">
    <property type="entry name" value="Acyltransferase_3"/>
</dbReference>
<feature type="domain" description="Acyltransferase 3" evidence="3">
    <location>
        <begin position="7"/>
        <end position="303"/>
    </location>
</feature>
<keyword evidence="4" id="KW-0808">Transferase</keyword>
<feature type="region of interest" description="Disordered" evidence="1">
    <location>
        <begin position="321"/>
        <end position="340"/>
    </location>
</feature>
<keyword evidence="2" id="KW-1133">Transmembrane helix</keyword>
<gene>
    <name evidence="4" type="ORF">ARHIZOSPH14_21920</name>
</gene>
<evidence type="ECO:0000259" key="3">
    <source>
        <dbReference type="Pfam" id="PF01757"/>
    </source>
</evidence>
<keyword evidence="2" id="KW-0472">Membrane</keyword>
<feature type="transmembrane region" description="Helical" evidence="2">
    <location>
        <begin position="201"/>
        <end position="220"/>
    </location>
</feature>
<dbReference type="Proteomes" id="UP001144396">
    <property type="component" value="Unassembled WGS sequence"/>
</dbReference>
<evidence type="ECO:0000256" key="2">
    <source>
        <dbReference type="SAM" id="Phobius"/>
    </source>
</evidence>
<dbReference type="RefSeq" id="WP_281884894.1">
    <property type="nucleotide sequence ID" value="NZ_BSDP01000001.1"/>
</dbReference>